<reference evidence="1 2" key="1">
    <citation type="submission" date="2019-03" db="EMBL/GenBank/DDBJ databases">
        <title>Sequencing the genomes of 1000 actinobacteria strains.</title>
        <authorList>
            <person name="Klenk H.-P."/>
        </authorList>
    </citation>
    <scope>NUCLEOTIDE SEQUENCE [LARGE SCALE GENOMIC DNA]</scope>
    <source>
        <strain evidence="1 2">DSM 43805</strain>
    </source>
</reference>
<dbReference type="EMBL" id="SNWR01000002">
    <property type="protein sequence ID" value="TDO31107.1"/>
    <property type="molecule type" value="Genomic_DNA"/>
</dbReference>
<sequence length="59" mass="6662">MQAADELMVVHHDDTVSHFLDVRYTLGREGLRVITAAGGEWLIPRHEVLTTHAKRRAAL</sequence>
<name>A0A4R6J7I7_9ACTN</name>
<evidence type="ECO:0000313" key="1">
    <source>
        <dbReference type="EMBL" id="TDO31107.1"/>
    </source>
</evidence>
<dbReference type="AlphaFoldDB" id="A0A4R6J7I7"/>
<keyword evidence="2" id="KW-1185">Reference proteome</keyword>
<accession>A0A4R6J7I7</accession>
<comment type="caution">
    <text evidence="1">The sequence shown here is derived from an EMBL/GenBank/DDBJ whole genome shotgun (WGS) entry which is preliminary data.</text>
</comment>
<gene>
    <name evidence="1" type="ORF">C8E87_6517</name>
</gene>
<evidence type="ECO:0000313" key="2">
    <source>
        <dbReference type="Proteomes" id="UP000294901"/>
    </source>
</evidence>
<dbReference type="Proteomes" id="UP000294901">
    <property type="component" value="Unassembled WGS sequence"/>
</dbReference>
<proteinExistence type="predicted"/>
<protein>
    <submittedName>
        <fullName evidence="1">Uncharacterized protein</fullName>
    </submittedName>
</protein>
<dbReference type="OrthoDB" id="3297873at2"/>
<dbReference type="RefSeq" id="WP_133877269.1">
    <property type="nucleotide sequence ID" value="NZ_BOMD01000046.1"/>
</dbReference>
<organism evidence="1 2">
    <name type="scientific">Paractinoplanes brasiliensis</name>
    <dbReference type="NCBI Taxonomy" id="52695"/>
    <lineage>
        <taxon>Bacteria</taxon>
        <taxon>Bacillati</taxon>
        <taxon>Actinomycetota</taxon>
        <taxon>Actinomycetes</taxon>
        <taxon>Micromonosporales</taxon>
        <taxon>Micromonosporaceae</taxon>
        <taxon>Paractinoplanes</taxon>
    </lineage>
</organism>